<protein>
    <recommendedName>
        <fullName evidence="3">dTDP-4-dehydrorhamnose 3,5-epimerase</fullName>
        <ecNumber evidence="3">5.1.3.13</ecNumber>
    </recommendedName>
    <alternativeName>
        <fullName evidence="3">Thymidine diphospho-4-keto-rhamnose 3,5-epimerase</fullName>
    </alternativeName>
</protein>
<dbReference type="PANTHER" id="PTHR21047:SF2">
    <property type="entry name" value="THYMIDINE DIPHOSPHO-4-KETO-RHAMNOSE 3,5-EPIMERASE"/>
    <property type="match status" value="1"/>
</dbReference>
<proteinExistence type="inferred from homology"/>
<dbReference type="InterPro" id="IPR011051">
    <property type="entry name" value="RmlC_Cupin_sf"/>
</dbReference>
<dbReference type="NCBIfam" id="TIGR01221">
    <property type="entry name" value="rmlC"/>
    <property type="match status" value="1"/>
</dbReference>
<evidence type="ECO:0000313" key="4">
    <source>
        <dbReference type="EMBL" id="SJZ58252.1"/>
    </source>
</evidence>
<comment type="function">
    <text evidence="3">Catalyzes the epimerization of the C3' and C5'positions of dTDP-6-deoxy-D-xylo-4-hexulose, forming dTDP-6-deoxy-L-lyxo-4-hexulose.</text>
</comment>
<feature type="active site" description="Proton donor" evidence="1">
    <location>
        <position position="133"/>
    </location>
</feature>
<evidence type="ECO:0000313" key="5">
    <source>
        <dbReference type="Proteomes" id="UP000191153"/>
    </source>
</evidence>
<comment type="catalytic activity">
    <reaction evidence="3">
        <text>dTDP-4-dehydro-6-deoxy-alpha-D-glucose = dTDP-4-dehydro-beta-L-rhamnose</text>
        <dbReference type="Rhea" id="RHEA:16969"/>
        <dbReference type="ChEBI" id="CHEBI:57649"/>
        <dbReference type="ChEBI" id="CHEBI:62830"/>
        <dbReference type="EC" id="5.1.3.13"/>
    </reaction>
</comment>
<dbReference type="SUPFAM" id="SSF51182">
    <property type="entry name" value="RmlC-like cupins"/>
    <property type="match status" value="1"/>
</dbReference>
<gene>
    <name evidence="4" type="ORF">SAMN02745174_00970</name>
</gene>
<comment type="subunit">
    <text evidence="3">Homodimer.</text>
</comment>
<comment type="pathway">
    <text evidence="3">Carbohydrate biosynthesis; dTDP-L-rhamnose biosynthesis.</text>
</comment>
<dbReference type="InterPro" id="IPR014710">
    <property type="entry name" value="RmlC-like_jellyroll"/>
</dbReference>
<dbReference type="AlphaFoldDB" id="A0A1T4LU83"/>
<dbReference type="GO" id="GO:0019305">
    <property type="term" value="P:dTDP-rhamnose biosynthetic process"/>
    <property type="evidence" value="ECO:0007669"/>
    <property type="project" value="UniProtKB-UniRule"/>
</dbReference>
<dbReference type="Pfam" id="PF00908">
    <property type="entry name" value="dTDP_sugar_isom"/>
    <property type="match status" value="1"/>
</dbReference>
<dbReference type="InterPro" id="IPR000888">
    <property type="entry name" value="RmlC-like"/>
</dbReference>
<dbReference type="OrthoDB" id="9800680at2"/>
<dbReference type="UniPathway" id="UPA00124"/>
<keyword evidence="3" id="KW-0413">Isomerase</keyword>
<dbReference type="GO" id="GO:0008830">
    <property type="term" value="F:dTDP-4-dehydrorhamnose 3,5-epimerase activity"/>
    <property type="evidence" value="ECO:0007669"/>
    <property type="project" value="UniProtKB-UniRule"/>
</dbReference>
<dbReference type="STRING" id="180163.SAMN02745174_00970"/>
<evidence type="ECO:0000256" key="2">
    <source>
        <dbReference type="PIRSR" id="PIRSR600888-3"/>
    </source>
</evidence>
<accession>A0A1T4LU83</accession>
<dbReference type="GO" id="GO:0005829">
    <property type="term" value="C:cytosol"/>
    <property type="evidence" value="ECO:0007669"/>
    <property type="project" value="TreeGrafter"/>
</dbReference>
<dbReference type="Proteomes" id="UP000191153">
    <property type="component" value="Unassembled WGS sequence"/>
</dbReference>
<reference evidence="4 5" key="1">
    <citation type="submission" date="2017-02" db="EMBL/GenBank/DDBJ databases">
        <authorList>
            <person name="Peterson S.W."/>
        </authorList>
    </citation>
    <scope>NUCLEOTIDE SEQUENCE [LARGE SCALE GENOMIC DNA]</scope>
    <source>
        <strain evidence="4 5">ATCC 700028</strain>
    </source>
</reference>
<dbReference type="RefSeq" id="WP_078693486.1">
    <property type="nucleotide sequence ID" value="NZ_FUWX01000007.1"/>
</dbReference>
<comment type="similarity">
    <text evidence="3">Belongs to the dTDP-4-dehydrorhamnose 3,5-epimerase family.</text>
</comment>
<dbReference type="CDD" id="cd00438">
    <property type="entry name" value="cupin_RmlC"/>
    <property type="match status" value="1"/>
</dbReference>
<evidence type="ECO:0000256" key="3">
    <source>
        <dbReference type="RuleBase" id="RU364069"/>
    </source>
</evidence>
<name>A0A1T4LU83_9FUSO</name>
<dbReference type="GO" id="GO:0000271">
    <property type="term" value="P:polysaccharide biosynthetic process"/>
    <property type="evidence" value="ECO:0007669"/>
    <property type="project" value="TreeGrafter"/>
</dbReference>
<feature type="active site" description="Proton acceptor" evidence="1">
    <location>
        <position position="63"/>
    </location>
</feature>
<feature type="site" description="Participates in a stacking interaction with the thymidine ring of dTDP-4-oxo-6-deoxyglucose" evidence="2">
    <location>
        <position position="139"/>
    </location>
</feature>
<evidence type="ECO:0000256" key="1">
    <source>
        <dbReference type="PIRSR" id="PIRSR600888-1"/>
    </source>
</evidence>
<keyword evidence="5" id="KW-1185">Reference proteome</keyword>
<organism evidence="4 5">
    <name type="scientific">Cetobacterium ceti</name>
    <dbReference type="NCBI Taxonomy" id="180163"/>
    <lineage>
        <taxon>Bacteria</taxon>
        <taxon>Fusobacteriati</taxon>
        <taxon>Fusobacteriota</taxon>
        <taxon>Fusobacteriia</taxon>
        <taxon>Fusobacteriales</taxon>
        <taxon>Fusobacteriaceae</taxon>
        <taxon>Cetobacterium</taxon>
    </lineage>
</organism>
<dbReference type="EC" id="5.1.3.13" evidence="3"/>
<sequence length="179" mass="20928">MKLKKIETGIEGLYLIEPKVFGDSRGFFMESYNKRDFLEIGITDEFVQDNHSKSKKGVLRGLHFQKNPKEQSKLIRVIRGSVFDVALDLRKNSPTYGKYFTTIISEENKRMLYIPKGFAHGFLTLEDNTEFIYKCDEYYCPEYEDGIIWSDESLNIPWPEMKELIISEKDGKLGKFKGR</sequence>
<dbReference type="Gene3D" id="2.60.120.10">
    <property type="entry name" value="Jelly Rolls"/>
    <property type="match status" value="1"/>
</dbReference>
<dbReference type="EMBL" id="FUWX01000007">
    <property type="protein sequence ID" value="SJZ58252.1"/>
    <property type="molecule type" value="Genomic_DNA"/>
</dbReference>
<dbReference type="PANTHER" id="PTHR21047">
    <property type="entry name" value="DTDP-6-DEOXY-D-GLUCOSE-3,5 EPIMERASE"/>
    <property type="match status" value="1"/>
</dbReference>